<feature type="domain" description="Kazal-like" evidence="7">
    <location>
        <begin position="519"/>
        <end position="566"/>
    </location>
</feature>
<proteinExistence type="predicted"/>
<dbReference type="EMBL" id="CAXIEN010000087">
    <property type="protein sequence ID" value="CAL1275744.1"/>
    <property type="molecule type" value="Genomic_DNA"/>
</dbReference>
<dbReference type="InterPro" id="IPR003645">
    <property type="entry name" value="Fol_N"/>
</dbReference>
<keyword evidence="2 4" id="KW-1015">Disulfide bond</keyword>
<feature type="domain" description="Kazal-like" evidence="7">
    <location>
        <begin position="166"/>
        <end position="216"/>
    </location>
</feature>
<keyword evidence="5" id="KW-0472">Membrane</keyword>
<dbReference type="SMART" id="SM00057">
    <property type="entry name" value="FIMAC"/>
    <property type="match status" value="3"/>
</dbReference>
<dbReference type="GO" id="GO:0030154">
    <property type="term" value="P:cell differentiation"/>
    <property type="evidence" value="ECO:0007669"/>
    <property type="project" value="TreeGrafter"/>
</dbReference>
<evidence type="ECO:0000256" key="1">
    <source>
        <dbReference type="ARBA" id="ARBA00022737"/>
    </source>
</evidence>
<dbReference type="SUPFAM" id="SSF57196">
    <property type="entry name" value="EGF/Laminin"/>
    <property type="match status" value="1"/>
</dbReference>
<feature type="domain" description="Laminin EGF-like" evidence="6">
    <location>
        <begin position="788"/>
        <end position="834"/>
    </location>
</feature>
<evidence type="ECO:0000259" key="6">
    <source>
        <dbReference type="PROSITE" id="PS50027"/>
    </source>
</evidence>
<dbReference type="PANTHER" id="PTHR10913:SF78">
    <property type="entry name" value="AGRIN"/>
    <property type="match status" value="1"/>
</dbReference>
<dbReference type="PROSITE" id="PS51465">
    <property type="entry name" value="KAZAL_2"/>
    <property type="match status" value="9"/>
</dbReference>
<dbReference type="InterPro" id="IPR050653">
    <property type="entry name" value="Prot_Inhib_GrowthFact_Antg"/>
</dbReference>
<dbReference type="GO" id="GO:0005576">
    <property type="term" value="C:extracellular region"/>
    <property type="evidence" value="ECO:0007669"/>
    <property type="project" value="TreeGrafter"/>
</dbReference>
<name>A0AAV1ZWG9_9ARAC</name>
<keyword evidence="9" id="KW-1185">Reference proteome</keyword>
<evidence type="ECO:0000256" key="3">
    <source>
        <dbReference type="ARBA" id="ARBA00023180"/>
    </source>
</evidence>
<dbReference type="PANTHER" id="PTHR10913">
    <property type="entry name" value="FOLLISTATIN-RELATED"/>
    <property type="match status" value="1"/>
</dbReference>
<feature type="domain" description="Kazal-like" evidence="7">
    <location>
        <begin position="603"/>
        <end position="650"/>
    </location>
</feature>
<dbReference type="FunFam" id="3.30.60.30:FF:000040">
    <property type="entry name" value="Agrin, putative"/>
    <property type="match status" value="1"/>
</dbReference>
<comment type="caution">
    <text evidence="4">Lacks conserved residue(s) required for the propagation of feature annotation.</text>
</comment>
<keyword evidence="5" id="KW-0812">Transmembrane</keyword>
<evidence type="ECO:0000313" key="9">
    <source>
        <dbReference type="Proteomes" id="UP001497382"/>
    </source>
</evidence>
<sequence>MSPNGNWTVTEKGTVISTPRFDWLKRNRLFLIILVFAIGIFILMTAAGISIYFLYIPQEKKNSVIENPCNKMLCTFGSQCLVDESTNRAYCRCGETCSDVFAPVCGNDGVTYSSECQLRLSSCTQQRRIFVLRQGPCDIQDPCEKLDCQFGSFCKSSIDGQTARCVCSEDCSHHGNDQKPVCGTDGKNYPNVCELKKASCRQMRIIDVKFEGVCDPCDGVECPTSQVCQLDESRNPICRCNSVCSPDFRPMCGSDGRTYTNECTLRVEACKSRKNIRIIYTGECSSGANPCDNLQCSPYQNCDIDIHGIATCQCDDACEPAVRLVCGSDEQTYLNECEMRRQGCLQKKSMKLAYRGECGERGPCYQYHCEFGAMCVLKGGIPTCECPTCTEEFEPVCGTDGISYTNKCKLRREACEQKSEIAVAYSGLCTGCENKRCEYYAVCESDGRGNGRCVCPKTCIKVESLVCGTDEVTYLNECEMRVEACRKAQYVMVVSKGPCDLCRHVHCKYGARCEEGKCVCPTECPKVSETVCANDGVTYRNECEMRHAACLHDQELNMLFYGECDEAGESQDEGSGAEIDCEERTCKYGGVCEYNMDGISHCVCNFQCPSTLDPVCGSDGRLYDNECKLKEESCNLQKNVMAVHIEMCEEFREVPCAGEMPLVDPSTNKDYYCGEGIGSKLCPPGSYCHKSSAFSKCCREVILIKTCSESLYGCCPDGKTSAQGPLNAGCPSICNCNRLGSYGLTCEPISKQCFCKPGVGGPRCDRCEPGYWGLHRITEESNNGCSPCTCDLYGSVRDDCEQMTGRCVCKPGIQGMKCDICPEGTILGPDGCMDKSIAQPVSGSCDDLVCFHGAECRETEDNHAQCVCDFTCSPEENKDLVCGSDGNTYGSECQMKLFSCRYQKTITVEAHFPCPEDSKKRKQNVPIFLKHSSLPPDKKTTLLTRNSRSKSSGELYRRNNRHIIKGSKGSRPLIQQKISNSTVPKNFNRLFIDIEFVPLKKNGLVFYCDQKFANNSVYLLLTIRDRILELRIKGLNETTILRSSEFIILGKTHLVSIRNYPQFSVIYMDKKWVDMKAKTETFMPREESLNIFTRGLPKYFQRNETQGFHSYSVGYIHSLRIVREELREHITNNKIPSRFSYLDLKNISRIQEIESAVDFKLSAVDLKRTSSKVSYRSKLIKVFSWTEISPRNKEKKYKVVLKDGKICLYILTDGVTQMVQHPKPLVNGDKPHTIQVRRSNNRIQLYVDGILKSERMRDRQKFSKKFDYYTMDFTKKNTIYSFSAWQGCGSKIFMNGTSLEFSFSQKCYCDPS</sequence>
<evidence type="ECO:0000259" key="7">
    <source>
        <dbReference type="PROSITE" id="PS51465"/>
    </source>
</evidence>
<evidence type="ECO:0008006" key="10">
    <source>
        <dbReference type="Google" id="ProtNLM"/>
    </source>
</evidence>
<feature type="domain" description="Kazal-like" evidence="7">
    <location>
        <begin position="438"/>
        <end position="501"/>
    </location>
</feature>
<dbReference type="InterPro" id="IPR036058">
    <property type="entry name" value="Kazal_dom_sf"/>
</dbReference>
<dbReference type="Gene3D" id="3.30.60.30">
    <property type="match status" value="9"/>
</dbReference>
<reference evidence="8 9" key="1">
    <citation type="submission" date="2024-04" db="EMBL/GenBank/DDBJ databases">
        <authorList>
            <person name="Rising A."/>
            <person name="Reimegard J."/>
            <person name="Sonavane S."/>
            <person name="Akerstrom W."/>
            <person name="Nylinder S."/>
            <person name="Hedman E."/>
            <person name="Kallberg Y."/>
        </authorList>
    </citation>
    <scope>NUCLEOTIDE SEQUENCE [LARGE SCALE GENOMIC DNA]</scope>
</reference>
<dbReference type="FunFam" id="3.30.60.30:FF:000024">
    <property type="entry name" value="Transmembrane agrin"/>
    <property type="match status" value="2"/>
</dbReference>
<gene>
    <name evidence="8" type="ORF">LARSCL_LOCUS8272</name>
</gene>
<dbReference type="InterPro" id="IPR003884">
    <property type="entry name" value="FacI_MAC"/>
</dbReference>
<dbReference type="InterPro" id="IPR013320">
    <property type="entry name" value="ConA-like_dom_sf"/>
</dbReference>
<evidence type="ECO:0000256" key="2">
    <source>
        <dbReference type="ARBA" id="ARBA00023157"/>
    </source>
</evidence>
<feature type="disulfide bond" evidence="4">
    <location>
        <begin position="755"/>
        <end position="764"/>
    </location>
</feature>
<evidence type="ECO:0000256" key="4">
    <source>
        <dbReference type="PROSITE-ProRule" id="PRU00460"/>
    </source>
</evidence>
<feature type="disulfide bond" evidence="4">
    <location>
        <begin position="788"/>
        <end position="800"/>
    </location>
</feature>
<feature type="disulfide bond" evidence="4">
    <location>
        <begin position="809"/>
        <end position="818"/>
    </location>
</feature>
<dbReference type="CDD" id="cd00055">
    <property type="entry name" value="EGF_Lam"/>
    <property type="match status" value="2"/>
</dbReference>
<keyword evidence="3" id="KW-0325">Glycoprotein</keyword>
<keyword evidence="1" id="KW-0677">Repeat</keyword>
<dbReference type="SUPFAM" id="SSF49899">
    <property type="entry name" value="Concanavalin A-like lectins/glucanases"/>
    <property type="match status" value="2"/>
</dbReference>
<feature type="disulfide bond" evidence="4">
    <location>
        <begin position="790"/>
        <end position="807"/>
    </location>
</feature>
<feature type="domain" description="Kazal-like" evidence="7">
    <location>
        <begin position="313"/>
        <end position="360"/>
    </location>
</feature>
<feature type="domain" description="Kazal-like" evidence="7">
    <location>
        <begin position="232"/>
        <end position="286"/>
    </location>
</feature>
<dbReference type="Proteomes" id="UP001497382">
    <property type="component" value="Unassembled WGS sequence"/>
</dbReference>
<feature type="domain" description="Kazal-like" evidence="7">
    <location>
        <begin position="92"/>
        <end position="139"/>
    </location>
</feature>
<feature type="domain" description="Laminin EGF-like" evidence="6">
    <location>
        <begin position="734"/>
        <end position="787"/>
    </location>
</feature>
<evidence type="ECO:0000313" key="8">
    <source>
        <dbReference type="EMBL" id="CAL1275744.1"/>
    </source>
</evidence>
<dbReference type="Gene3D" id="2.10.25.10">
    <property type="entry name" value="Laminin"/>
    <property type="match status" value="2"/>
</dbReference>
<dbReference type="PROSITE" id="PS50027">
    <property type="entry name" value="EGF_LAM_2"/>
    <property type="match status" value="2"/>
</dbReference>
<dbReference type="InterPro" id="IPR002350">
    <property type="entry name" value="Kazal_dom"/>
</dbReference>
<keyword evidence="4" id="KW-0424">Laminin EGF-like domain</keyword>
<evidence type="ECO:0000256" key="5">
    <source>
        <dbReference type="SAM" id="Phobius"/>
    </source>
</evidence>
<dbReference type="SMART" id="SM00274">
    <property type="entry name" value="FOLN"/>
    <property type="match status" value="9"/>
</dbReference>
<dbReference type="CDD" id="cd00104">
    <property type="entry name" value="KAZAL_FS"/>
    <property type="match status" value="8"/>
</dbReference>
<organism evidence="8 9">
    <name type="scientific">Larinioides sclopetarius</name>
    <dbReference type="NCBI Taxonomy" id="280406"/>
    <lineage>
        <taxon>Eukaryota</taxon>
        <taxon>Metazoa</taxon>
        <taxon>Ecdysozoa</taxon>
        <taxon>Arthropoda</taxon>
        <taxon>Chelicerata</taxon>
        <taxon>Arachnida</taxon>
        <taxon>Araneae</taxon>
        <taxon>Araneomorphae</taxon>
        <taxon>Entelegynae</taxon>
        <taxon>Araneoidea</taxon>
        <taxon>Araneidae</taxon>
        <taxon>Larinioides</taxon>
    </lineage>
</organism>
<dbReference type="FunFam" id="2.10.25.10:FF:000134">
    <property type="entry name" value="Transmembrane agrin"/>
    <property type="match status" value="1"/>
</dbReference>
<feature type="disulfide bond" evidence="4">
    <location>
        <begin position="736"/>
        <end position="753"/>
    </location>
</feature>
<dbReference type="Gene3D" id="2.60.120.200">
    <property type="match status" value="2"/>
</dbReference>
<feature type="domain" description="Kazal-like" evidence="7">
    <location>
        <begin position="385"/>
        <end position="431"/>
    </location>
</feature>
<dbReference type="SMART" id="SM00180">
    <property type="entry name" value="EGF_Lam"/>
    <property type="match status" value="2"/>
</dbReference>
<dbReference type="Pfam" id="PF00053">
    <property type="entry name" value="EGF_laminin"/>
    <property type="match status" value="2"/>
</dbReference>
<dbReference type="PRINTS" id="PR00011">
    <property type="entry name" value="EGFLAMININ"/>
</dbReference>
<feature type="transmembrane region" description="Helical" evidence="5">
    <location>
        <begin position="29"/>
        <end position="55"/>
    </location>
</feature>
<dbReference type="InterPro" id="IPR002049">
    <property type="entry name" value="LE_dom"/>
</dbReference>
<feature type="disulfide bond" evidence="4">
    <location>
        <begin position="734"/>
        <end position="746"/>
    </location>
</feature>
<dbReference type="SUPFAM" id="SSF100895">
    <property type="entry name" value="Kazal-type serine protease inhibitors"/>
    <property type="match status" value="9"/>
</dbReference>
<comment type="caution">
    <text evidence="8">The sequence shown here is derived from an EMBL/GenBank/DDBJ whole genome shotgun (WGS) entry which is preliminary data.</text>
</comment>
<accession>A0AAV1ZWG9</accession>
<dbReference type="PROSITE" id="PS01248">
    <property type="entry name" value="EGF_LAM_1"/>
    <property type="match status" value="1"/>
</dbReference>
<protein>
    <recommendedName>
        <fullName evidence="10">Agrin</fullName>
    </recommendedName>
</protein>
<dbReference type="SMART" id="SM00280">
    <property type="entry name" value="KAZAL"/>
    <property type="match status" value="9"/>
</dbReference>
<feature type="domain" description="Kazal-like" evidence="7">
    <location>
        <begin position="867"/>
        <end position="916"/>
    </location>
</feature>
<dbReference type="Pfam" id="PF07648">
    <property type="entry name" value="Kazal_2"/>
    <property type="match status" value="9"/>
</dbReference>
<keyword evidence="5" id="KW-1133">Transmembrane helix</keyword>
<dbReference type="FunFam" id="2.10.25.10:FF:000140">
    <property type="entry name" value="Transmembrane agrin"/>
    <property type="match status" value="1"/>
</dbReference>